<evidence type="ECO:0008006" key="4">
    <source>
        <dbReference type="Google" id="ProtNLM"/>
    </source>
</evidence>
<proteinExistence type="predicted"/>
<dbReference type="OrthoDB" id="696777at2759"/>
<protein>
    <recommendedName>
        <fullName evidence="4">RRM domain-containing protein</fullName>
    </recommendedName>
</protein>
<feature type="transmembrane region" description="Helical" evidence="1">
    <location>
        <begin position="173"/>
        <end position="193"/>
    </location>
</feature>
<evidence type="ECO:0000313" key="3">
    <source>
        <dbReference type="Proteomes" id="UP000729402"/>
    </source>
</evidence>
<accession>A0A8J5T6B6</accession>
<name>A0A8J5T6B6_ZIZPA</name>
<comment type="caution">
    <text evidence="2">The sequence shown here is derived from an EMBL/GenBank/DDBJ whole genome shotgun (WGS) entry which is preliminary data.</text>
</comment>
<gene>
    <name evidence="2" type="ORF">GUJ93_ZPchr0006g41949</name>
</gene>
<keyword evidence="1" id="KW-0812">Transmembrane</keyword>
<dbReference type="AlphaFoldDB" id="A0A8J5T6B6"/>
<evidence type="ECO:0000313" key="2">
    <source>
        <dbReference type="EMBL" id="KAG8075820.1"/>
    </source>
</evidence>
<dbReference type="EMBL" id="JAAALK010000283">
    <property type="protein sequence ID" value="KAG8075820.1"/>
    <property type="molecule type" value="Genomic_DNA"/>
</dbReference>
<feature type="transmembrane region" description="Helical" evidence="1">
    <location>
        <begin position="58"/>
        <end position="75"/>
    </location>
</feature>
<sequence>MARGDDAASEERMTANHVKLFVGGIPLGNNRVAFIGVPKNRLSGAPCGFTYVQFTRDVVVAVALAIALVAGFLLHPSAEAGSLSLDQPLMDVAVVVVGVGCVIGGEMEETEGETATARGDDAASEERMTANHVKLFVGGIPLGNNRVAFVGVPKNRLSGAPRGFTYVQFTRDVVVAVALTIAVVAGFLLHPSAEAAKGYL</sequence>
<keyword evidence="1" id="KW-0472">Membrane</keyword>
<keyword evidence="1" id="KW-1133">Transmembrane helix</keyword>
<organism evidence="2 3">
    <name type="scientific">Zizania palustris</name>
    <name type="common">Northern wild rice</name>
    <dbReference type="NCBI Taxonomy" id="103762"/>
    <lineage>
        <taxon>Eukaryota</taxon>
        <taxon>Viridiplantae</taxon>
        <taxon>Streptophyta</taxon>
        <taxon>Embryophyta</taxon>
        <taxon>Tracheophyta</taxon>
        <taxon>Spermatophyta</taxon>
        <taxon>Magnoliopsida</taxon>
        <taxon>Liliopsida</taxon>
        <taxon>Poales</taxon>
        <taxon>Poaceae</taxon>
        <taxon>BOP clade</taxon>
        <taxon>Oryzoideae</taxon>
        <taxon>Oryzeae</taxon>
        <taxon>Zizaniinae</taxon>
        <taxon>Zizania</taxon>
    </lineage>
</organism>
<reference evidence="2" key="1">
    <citation type="journal article" date="2021" name="bioRxiv">
        <title>Whole Genome Assembly and Annotation of Northern Wild Rice, Zizania palustris L., Supports a Whole Genome Duplication in the Zizania Genus.</title>
        <authorList>
            <person name="Haas M."/>
            <person name="Kono T."/>
            <person name="Macchietto M."/>
            <person name="Millas R."/>
            <person name="McGilp L."/>
            <person name="Shao M."/>
            <person name="Duquette J."/>
            <person name="Hirsch C.N."/>
            <person name="Kimball J."/>
        </authorList>
    </citation>
    <scope>NUCLEOTIDE SEQUENCE</scope>
    <source>
        <tissue evidence="2">Fresh leaf tissue</tissue>
    </source>
</reference>
<dbReference type="Proteomes" id="UP000729402">
    <property type="component" value="Unassembled WGS sequence"/>
</dbReference>
<keyword evidence="3" id="KW-1185">Reference proteome</keyword>
<evidence type="ECO:0000256" key="1">
    <source>
        <dbReference type="SAM" id="Phobius"/>
    </source>
</evidence>
<reference evidence="2" key="2">
    <citation type="submission" date="2021-02" db="EMBL/GenBank/DDBJ databases">
        <authorList>
            <person name="Kimball J.A."/>
            <person name="Haas M.W."/>
            <person name="Macchietto M."/>
            <person name="Kono T."/>
            <person name="Duquette J."/>
            <person name="Shao M."/>
        </authorList>
    </citation>
    <scope>NUCLEOTIDE SEQUENCE</scope>
    <source>
        <tissue evidence="2">Fresh leaf tissue</tissue>
    </source>
</reference>